<comment type="cofactor">
    <cofactor evidence="1">
        <name>FAD</name>
        <dbReference type="ChEBI" id="CHEBI:57692"/>
    </cofactor>
</comment>
<evidence type="ECO:0000313" key="2">
    <source>
        <dbReference type="EMBL" id="MEF3365781.1"/>
    </source>
</evidence>
<dbReference type="InterPro" id="IPR001613">
    <property type="entry name" value="Flavin_amine_oxidase"/>
</dbReference>
<sequence>MLTRRAVIAGFGAAAAAPGRWRARAAEEFDYRLGDWTGDSFAPMHAIRDGLWRRPLPAPERRVDVAIVGGGLAGLAVATLLHDRDLVLLERETAPGGVAKSGRWRDIDYALGSAYIVDLAKPFGDFYDRLGLTPQPVPEPVDRLLTGVPGAQDPRDGEWRGAYESLKELLRALADRADFPKIPINDAAEAALTLDRLSLLDFLRREHIDPRLFDFIDAFCFSALGARAAEISAYAGVNFLSEIIGRIHAFPGGNGAITRAMAERIVRGGAGRIVTGAAVFAVEPAEDGYARIGWLDAATFGEPRCIEARWAVVAAPYFFAARILRGVDPVVTAKMTGLRQGSYLVANCCFDGPISPRPYDSWTPGGGAFIDAIDAAAVLAPQARPKDHGVLTVYAPFRDPGAGRAQLLAGDRAALARPIVEDLRRLMPEVFSQARLVEARLTRWGHHHLIASPGVVGMMRALPKRFGNVLLAHSDGQGMPAAESAIAEALAAVETIRRG</sequence>
<dbReference type="InterPro" id="IPR050464">
    <property type="entry name" value="Zeta_carotene_desat/Oxidored"/>
</dbReference>
<dbReference type="PANTHER" id="PTHR42923">
    <property type="entry name" value="PROTOPORPHYRINOGEN OXIDASE"/>
    <property type="match status" value="1"/>
</dbReference>
<dbReference type="Proteomes" id="UP001350748">
    <property type="component" value="Unassembled WGS sequence"/>
</dbReference>
<gene>
    <name evidence="2" type="ORF">V3H18_04455</name>
</gene>
<protein>
    <submittedName>
        <fullName evidence="2">FAD-dependent oxidoreductase</fullName>
    </submittedName>
</protein>
<dbReference type="Gene3D" id="3.50.50.60">
    <property type="entry name" value="FAD/NAD(P)-binding domain"/>
    <property type="match status" value="1"/>
</dbReference>
<reference evidence="2 3" key="1">
    <citation type="submission" date="2024-02" db="EMBL/GenBank/DDBJ databases">
        <authorList>
            <person name="Grouzdev D."/>
        </authorList>
    </citation>
    <scope>NUCLEOTIDE SEQUENCE [LARGE SCALE GENOMIC DNA]</scope>
    <source>
        <strain evidence="2 3">9N</strain>
    </source>
</reference>
<evidence type="ECO:0000256" key="1">
    <source>
        <dbReference type="ARBA" id="ARBA00001974"/>
    </source>
</evidence>
<proteinExistence type="predicted"/>
<keyword evidence="3" id="KW-1185">Reference proteome</keyword>
<dbReference type="SUPFAM" id="SSF51905">
    <property type="entry name" value="FAD/NAD(P)-binding domain"/>
    <property type="match status" value="1"/>
</dbReference>
<dbReference type="InterPro" id="IPR036188">
    <property type="entry name" value="FAD/NAD-bd_sf"/>
</dbReference>
<evidence type="ECO:0000313" key="3">
    <source>
        <dbReference type="Proteomes" id="UP001350748"/>
    </source>
</evidence>
<dbReference type="RefSeq" id="WP_332080713.1">
    <property type="nucleotide sequence ID" value="NZ_JAZHYN010000008.1"/>
</dbReference>
<dbReference type="PANTHER" id="PTHR42923:SF3">
    <property type="entry name" value="PROTOPORPHYRINOGEN OXIDASE"/>
    <property type="match status" value="1"/>
</dbReference>
<accession>A0ABU7XEJ8</accession>
<dbReference type="Pfam" id="PF13450">
    <property type="entry name" value="NAD_binding_8"/>
    <property type="match status" value="1"/>
</dbReference>
<organism evidence="2 3">
    <name type="scientific">Methylocystis borbori</name>
    <dbReference type="NCBI Taxonomy" id="3118750"/>
    <lineage>
        <taxon>Bacteria</taxon>
        <taxon>Pseudomonadati</taxon>
        <taxon>Pseudomonadota</taxon>
        <taxon>Alphaproteobacteria</taxon>
        <taxon>Hyphomicrobiales</taxon>
        <taxon>Methylocystaceae</taxon>
        <taxon>Methylocystis</taxon>
    </lineage>
</organism>
<comment type="caution">
    <text evidence="2">The sequence shown here is derived from an EMBL/GenBank/DDBJ whole genome shotgun (WGS) entry which is preliminary data.</text>
</comment>
<dbReference type="PRINTS" id="PR00757">
    <property type="entry name" value="AMINEOXDASEF"/>
</dbReference>
<name>A0ABU7XEJ8_9HYPH</name>
<dbReference type="EMBL" id="JAZHYN010000008">
    <property type="protein sequence ID" value="MEF3365781.1"/>
    <property type="molecule type" value="Genomic_DNA"/>
</dbReference>